<feature type="domain" description="Alpha-2-macroglobulin bait region" evidence="3">
    <location>
        <begin position="1001"/>
        <end position="1150"/>
    </location>
</feature>
<dbReference type="PANTHER" id="PTHR40094">
    <property type="entry name" value="ALPHA-2-MACROGLOBULIN HOMOLOG"/>
    <property type="match status" value="1"/>
</dbReference>
<dbReference type="Pfam" id="PF11974">
    <property type="entry name" value="bMG3"/>
    <property type="match status" value="1"/>
</dbReference>
<dbReference type="Pfam" id="PF17973">
    <property type="entry name" value="bMG10"/>
    <property type="match status" value="1"/>
</dbReference>
<evidence type="ECO:0000256" key="1">
    <source>
        <dbReference type="ARBA" id="ARBA00010556"/>
    </source>
</evidence>
<dbReference type="GO" id="GO:0004866">
    <property type="term" value="F:endopeptidase inhibitor activity"/>
    <property type="evidence" value="ECO:0007669"/>
    <property type="project" value="InterPro"/>
</dbReference>
<dbReference type="InterPro" id="IPR002890">
    <property type="entry name" value="MG2"/>
</dbReference>
<dbReference type="SMART" id="SM01360">
    <property type="entry name" value="A2M"/>
    <property type="match status" value="1"/>
</dbReference>
<dbReference type="Proteomes" id="UP000557872">
    <property type="component" value="Unassembled WGS sequence"/>
</dbReference>
<dbReference type="InterPro" id="IPR008930">
    <property type="entry name" value="Terpenoid_cyclase/PrenylTrfase"/>
</dbReference>
<dbReference type="InterPro" id="IPR047565">
    <property type="entry name" value="Alpha-macroglob_thiol-ester_cl"/>
</dbReference>
<dbReference type="InterPro" id="IPR021868">
    <property type="entry name" value="Alpha_2_Macroglob_MG3"/>
</dbReference>
<reference evidence="5 6" key="1">
    <citation type="submission" date="2020-07" db="EMBL/GenBank/DDBJ databases">
        <title>Roseicoccus Jingziensis gen. nov., sp. nov., isolated from coastal seawater.</title>
        <authorList>
            <person name="Feng X."/>
        </authorList>
    </citation>
    <scope>NUCLEOTIDE SEQUENCE [LARGE SCALE GENOMIC DNA]</scope>
    <source>
        <strain evidence="5 6">N1E253</strain>
    </source>
</reference>
<feature type="chain" id="PRO_5032335325" description="Alpha-2-macroglobulin" evidence="2">
    <location>
        <begin position="31"/>
        <end position="1917"/>
    </location>
</feature>
<dbReference type="SMART" id="SM01359">
    <property type="entry name" value="A2M_N_2"/>
    <property type="match status" value="1"/>
</dbReference>
<feature type="domain" description="Alpha-2-macroglobulin" evidence="4">
    <location>
        <begin position="1221"/>
        <end position="1310"/>
    </location>
</feature>
<dbReference type="Pfam" id="PF07703">
    <property type="entry name" value="A2M_BRD"/>
    <property type="match status" value="1"/>
</dbReference>
<evidence type="ECO:0000313" key="5">
    <source>
        <dbReference type="EMBL" id="NWK57066.1"/>
    </source>
</evidence>
<dbReference type="PROSITE" id="PS51257">
    <property type="entry name" value="PROKAR_LIPOPROTEIN"/>
    <property type="match status" value="1"/>
</dbReference>
<dbReference type="Gene3D" id="2.60.40.1930">
    <property type="match status" value="1"/>
</dbReference>
<evidence type="ECO:0000313" key="6">
    <source>
        <dbReference type="Proteomes" id="UP000557872"/>
    </source>
</evidence>
<protein>
    <recommendedName>
        <fullName evidence="7">Alpha-2-macroglobulin</fullName>
    </recommendedName>
</protein>
<dbReference type="EMBL" id="JACBAZ010000008">
    <property type="protein sequence ID" value="NWK57066.1"/>
    <property type="molecule type" value="Genomic_DNA"/>
</dbReference>
<dbReference type="SMART" id="SM01419">
    <property type="entry name" value="Thiol-ester_cl"/>
    <property type="match status" value="1"/>
</dbReference>
<evidence type="ECO:0008006" key="7">
    <source>
        <dbReference type="Google" id="ProtNLM"/>
    </source>
</evidence>
<evidence type="ECO:0000256" key="2">
    <source>
        <dbReference type="SAM" id="SignalP"/>
    </source>
</evidence>
<keyword evidence="6" id="KW-1185">Reference proteome</keyword>
<dbReference type="Pfam" id="PF00207">
    <property type="entry name" value="A2M"/>
    <property type="match status" value="1"/>
</dbReference>
<dbReference type="RefSeq" id="WP_178933904.1">
    <property type="nucleotide sequence ID" value="NZ_JACBAZ010000008.1"/>
</dbReference>
<keyword evidence="2" id="KW-0732">Signal</keyword>
<dbReference type="InterPro" id="IPR051802">
    <property type="entry name" value="YfhM-like"/>
</dbReference>
<dbReference type="CDD" id="cd02891">
    <property type="entry name" value="A2M_like"/>
    <property type="match status" value="1"/>
</dbReference>
<proteinExistence type="inferred from homology"/>
<dbReference type="InterPro" id="IPR041246">
    <property type="entry name" value="Bact_MG10"/>
</dbReference>
<dbReference type="InterPro" id="IPR001599">
    <property type="entry name" value="Macroglobln_a2"/>
</dbReference>
<dbReference type="Gene3D" id="1.50.10.20">
    <property type="match status" value="1"/>
</dbReference>
<dbReference type="PANTHER" id="PTHR40094:SF1">
    <property type="entry name" value="UBIQUITIN DOMAIN-CONTAINING PROTEIN"/>
    <property type="match status" value="1"/>
</dbReference>
<comment type="caution">
    <text evidence="5">The sequence shown here is derived from an EMBL/GenBank/DDBJ whole genome shotgun (WGS) entry which is preliminary data.</text>
</comment>
<dbReference type="InterPro" id="IPR011625">
    <property type="entry name" value="A2M_N_BRD"/>
</dbReference>
<organism evidence="5 6">
    <name type="scientific">Oceaniferula marina</name>
    <dbReference type="NCBI Taxonomy" id="2748318"/>
    <lineage>
        <taxon>Bacteria</taxon>
        <taxon>Pseudomonadati</taxon>
        <taxon>Verrucomicrobiota</taxon>
        <taxon>Verrucomicrobiia</taxon>
        <taxon>Verrucomicrobiales</taxon>
        <taxon>Verrucomicrobiaceae</taxon>
        <taxon>Oceaniferula</taxon>
    </lineage>
</organism>
<comment type="similarity">
    <text evidence="1">Belongs to the protease inhibitor I39 (alpha-2-macroglobulin) family. Bacterial alpha-2-macroglobulin subfamily.</text>
</comment>
<feature type="signal peptide" evidence="2">
    <location>
        <begin position="1"/>
        <end position="30"/>
    </location>
</feature>
<sequence>MKSHTTPPRRLGVLLAALATSFACLPVAKAATSLRLSTTQLNPESEIEIIFDRAVVGEPQLQQSSNNALIGIKPKLPGNIVWKAANIARFVPSQAPLMGTEYTFSVLKGQQFLDGKKLPSGKIQTVKSEPFKVSGSSLRSESKSLTRELSYYVYFNDAIDPAKSPALIKFINKEGVTIGSKVRRATWGDIESSYRRGSTWNNRFREAVSGLKTVYSEEADAPIPNALMISPVKPLPPGDDWRLNLSEQLTNEANNAVHLGGHNVWIGDIEPFELENAKAFVEANKSRQIHLSFNTPPNKNLTQEQLASLISVKPKLEEAKYTVKGDMVIVEGKLRKSNNWNVSVNPAMLAMNGLMINKATSHKLKFLPVATGLALPAFDSAQYAHGSRLYGIETVNLESLRVRVKLLEADKAVRTMQGYRHYKGSGHNNHDISPTHPMPYSLVDGKTVYDRTIHLDNPLDTSKDVTLDWNAILPQNTLTSTFFISVEGTAKEHSRGGNRIAQSFIQLTDIGLCWKINEQQAMMYAFSCKTGKPLPNVQLQVFNEDAEAAGSTKTDKHGIARLPRQDAARHLRASLGNDSYIVPFDNTLDTVSLWRFPVDIEWNHLSGWKRNVMMFTDRNLYRPGETVQLKGIVRQFLDNQIKKSADKTAQLVITDSKRRVLMDQEITFSDQGSFDFTLKLPAETVGRFRATLTFPEDPSQADEDSWIVNQYRIFNHNFQVQEFRRNAFEVTSNIPPAAPGARNIEMNLEAHYYQGQPVKEGLVEWSLSATQSGFYPNKFRDFYFGDHRSYDPYYWSHYFGYGNGYGRRQRTNHNGEAKLDTHGKSKLSFELPELTFPTALAVDIHAEVTDARDQTLSKSSRTTVHPANTYVGISRVDRLVRVGQNPNLELIAVDTQGEQRTEDISITAIIEREYYEPVKVRSADGRASVKNTKHTEQVSEQQLTIPANQALILPFTPEKAGRHIITLKGTDNEGHAYATASKLYVYGAKEYPWASEDGMKIKLVPEKQQYQPNDTARILVMTPIEGTALVTVERSNVIREYRRELKADAPVIEIPLSDMDAPNAYVSVMVIRGADASPRKHKEPVLKLGYCTLNVKNVKDRLAVNLEVAGSQHRPGESTTLQGSVTFADGSPAANAEVTLYAEDEGTLAVMGYRNPDPMSNFHAPRPLLVQCGSSFSTFIAENPDDRYFGNKGFTIGGGGDAFGAGGGVKLKTRTDFNPCAVWQPSLRTDGQGKFSATYTNPDTLTRYRVIAVALHGDNKFGSASSDYTVDKPLMLEPAAPRYASEGDRLQPKVLVQNNSKFEGTWKVSLETSSLTQSHGNAPLSKTITLQPGGAGTVYFDVHFVETGKARWTWTASPVQIAGKDTLEPALATDLSDRAETRFEITYPVPLMRQMRFVSLNNGNQNDLLKDLDQELLKGRGKIELELSNSLLLEAGGAVDFLLHYPYGCVEQTSSSLMPWFAVRDLKGIVPGFKDKNETDIAQAIQAGADRLLTMQTPNGGLAYWPGGDEPTKWASAYGGMALLLAREHGAMVPPSAIEQLTDWISASLKEGPDKKADHRWRKTWDMETRARALYVLALAGKTEAALQNKMIDQAEHLNPSARCFLALAIHHSGGARDQALALIQNLPPRKVTRHWMRYHSDDAMAVLAWSEIDPTNENTHQAMRKLIDQRNPRGHWRTTWCNSWALQAMASYARNVEKNQAPSTLQLIVGKETKHITLDQKSPTEFISVPLQEGLQIIASSNNRSYARIRLSSKPEIAPSGPWAHDGLSITRRYNRLLPDGTLEPMTQPRVGDLIQVNLDITFSSALDYVVIEDRIPALFEAVNNQFESQRSRFSTNTDHSWKITHKELRSDRAVFFFDRSWGGSKRTLSYLARVTSAGTAVAPSAKVEAMYDPEQLALSKSQTLTTLKKGSMADQ</sequence>
<dbReference type="Pfam" id="PF01835">
    <property type="entry name" value="MG2"/>
    <property type="match status" value="1"/>
</dbReference>
<gene>
    <name evidence="5" type="ORF">HW115_15695</name>
</gene>
<dbReference type="SUPFAM" id="SSF48239">
    <property type="entry name" value="Terpenoid cyclases/Protein prenyltransferases"/>
    <property type="match status" value="1"/>
</dbReference>
<evidence type="ECO:0000259" key="4">
    <source>
        <dbReference type="SMART" id="SM01360"/>
    </source>
</evidence>
<name>A0A851GI85_9BACT</name>
<evidence type="ECO:0000259" key="3">
    <source>
        <dbReference type="SMART" id="SM01359"/>
    </source>
</evidence>
<accession>A0A851GI85</accession>